<dbReference type="InterPro" id="IPR009057">
    <property type="entry name" value="Homeodomain-like_sf"/>
</dbReference>
<evidence type="ECO:0000313" key="2">
    <source>
        <dbReference type="Proteomes" id="UP000321735"/>
    </source>
</evidence>
<dbReference type="Gene3D" id="1.10.10.60">
    <property type="entry name" value="Homeodomain-like"/>
    <property type="match status" value="1"/>
</dbReference>
<dbReference type="AlphaFoldDB" id="A0A9X7M3A6"/>
<gene>
    <name evidence="1" type="ORF">D0437_26985</name>
</gene>
<accession>A0A9X7M3A6</accession>
<organism evidence="1 2">
    <name type="scientific">Bacillus cereus</name>
    <dbReference type="NCBI Taxonomy" id="1396"/>
    <lineage>
        <taxon>Bacteria</taxon>
        <taxon>Bacillati</taxon>
        <taxon>Bacillota</taxon>
        <taxon>Bacilli</taxon>
        <taxon>Bacillales</taxon>
        <taxon>Bacillaceae</taxon>
        <taxon>Bacillus</taxon>
        <taxon>Bacillus cereus group</taxon>
    </lineage>
</organism>
<evidence type="ECO:0000313" key="1">
    <source>
        <dbReference type="EMBL" id="QDZ76507.1"/>
    </source>
</evidence>
<dbReference type="SUPFAM" id="SSF46689">
    <property type="entry name" value="Homeodomain-like"/>
    <property type="match status" value="1"/>
</dbReference>
<protein>
    <submittedName>
        <fullName evidence="1">Helix-turn-helix domain-containing protein</fullName>
    </submittedName>
</protein>
<name>A0A9X7M3A6_BACCE</name>
<dbReference type="EMBL" id="CP031778">
    <property type="protein sequence ID" value="QDZ76507.1"/>
    <property type="molecule type" value="Genomic_DNA"/>
</dbReference>
<dbReference type="RefSeq" id="WP_208742548.1">
    <property type="nucleotide sequence ID" value="NZ_CP031778.1"/>
</dbReference>
<dbReference type="Pfam" id="PF13384">
    <property type="entry name" value="HTH_23"/>
    <property type="match status" value="1"/>
</dbReference>
<dbReference type="Proteomes" id="UP000321735">
    <property type="component" value="Chromosome"/>
</dbReference>
<reference evidence="1 2" key="1">
    <citation type="journal article" date="2019" name="Ecotoxicol. Environ. Saf.">
        <title>Microbial characterization of heavy metal resistant bacterial strains isolated from an electroplating wastewater treatment plant.</title>
        <authorList>
            <person name="Cai X."/>
            <person name="Zheng X."/>
            <person name="Zhang D."/>
            <person name="Iqbal W."/>
            <person name="Liu C."/>
            <person name="Yang B."/>
            <person name="Zhao X."/>
            <person name="Lu X."/>
            <person name="Mao Y."/>
        </authorList>
    </citation>
    <scope>NUCLEOTIDE SEQUENCE [LARGE SCALE GENOMIC DNA]</scope>
    <source>
        <strain evidence="1 2">Co1-1</strain>
    </source>
</reference>
<sequence length="111" mass="13087">MRKIQLKEQYCNNCIAPIHFPRAYTEICEICEIGKELMELNKKTSRHRARKNPTKSEMWDTRCKRAILLFQQGYNYLEIAKEIGCHVSSLYRELKKRGLLPLSSIVESPKE</sequence>
<proteinExistence type="predicted"/>